<protein>
    <submittedName>
        <fullName evidence="1">Uncharacterized protein</fullName>
    </submittedName>
</protein>
<sequence>GPVFLFCLDDKNKTFIACDQNGKLKVVSCFNYIVHKVYDLKTNCSLMELKNQFLYVLNANQIKKYECNSYELISSNEVYLKFISKFTVSSDEKFLGIINENSKVSVYCNLTRKISSLIDEGNTIQDVKFNPKNSEYLLTVDNLGLVQIFSTKSMFLQRTILPADSKFICLNCFNSGTIFSLATSNKIFFYEFITWTRKFNLNLEKDDVITNILVSKNDTQLYVFSLENKAKIFDFITLKIIYIIELNYHVTLTSSFALEDGIILGYEDGRIKMIFKNNFHKTPDDFQKILEGENELENKIFSLDQYQFKVTNKFINKKLKN</sequence>
<proteinExistence type="predicted"/>
<dbReference type="AlphaFoldDB" id="A0A814KIV3"/>
<name>A0A814KIV3_9BILA</name>
<dbReference type="Gene3D" id="2.130.10.10">
    <property type="entry name" value="YVTN repeat-like/Quinoprotein amine dehydrogenase"/>
    <property type="match status" value="1"/>
</dbReference>
<comment type="caution">
    <text evidence="1">The sequence shown here is derived from an EMBL/GenBank/DDBJ whole genome shotgun (WGS) entry which is preliminary data.</text>
</comment>
<feature type="non-terminal residue" evidence="1">
    <location>
        <position position="1"/>
    </location>
</feature>
<dbReference type="SUPFAM" id="SSF50978">
    <property type="entry name" value="WD40 repeat-like"/>
    <property type="match status" value="1"/>
</dbReference>
<dbReference type="InterPro" id="IPR036322">
    <property type="entry name" value="WD40_repeat_dom_sf"/>
</dbReference>
<evidence type="ECO:0000313" key="1">
    <source>
        <dbReference type="EMBL" id="CAF1052523.1"/>
    </source>
</evidence>
<accession>A0A814KIV3</accession>
<dbReference type="InterPro" id="IPR015943">
    <property type="entry name" value="WD40/YVTN_repeat-like_dom_sf"/>
</dbReference>
<dbReference type="EMBL" id="CAJNOC010005442">
    <property type="protein sequence ID" value="CAF1052523.1"/>
    <property type="molecule type" value="Genomic_DNA"/>
</dbReference>
<gene>
    <name evidence="1" type="ORF">OXX778_LOCUS18896</name>
</gene>
<evidence type="ECO:0000313" key="2">
    <source>
        <dbReference type="Proteomes" id="UP000663879"/>
    </source>
</evidence>
<reference evidence="1" key="1">
    <citation type="submission" date="2021-02" db="EMBL/GenBank/DDBJ databases">
        <authorList>
            <person name="Nowell W R."/>
        </authorList>
    </citation>
    <scope>NUCLEOTIDE SEQUENCE</scope>
    <source>
        <strain evidence="1">Ploen Becks lab</strain>
    </source>
</reference>
<organism evidence="1 2">
    <name type="scientific">Brachionus calyciflorus</name>
    <dbReference type="NCBI Taxonomy" id="104777"/>
    <lineage>
        <taxon>Eukaryota</taxon>
        <taxon>Metazoa</taxon>
        <taxon>Spiralia</taxon>
        <taxon>Gnathifera</taxon>
        <taxon>Rotifera</taxon>
        <taxon>Eurotatoria</taxon>
        <taxon>Monogononta</taxon>
        <taxon>Pseudotrocha</taxon>
        <taxon>Ploima</taxon>
        <taxon>Brachionidae</taxon>
        <taxon>Brachionus</taxon>
    </lineage>
</organism>
<dbReference type="Proteomes" id="UP000663879">
    <property type="component" value="Unassembled WGS sequence"/>
</dbReference>
<keyword evidence="2" id="KW-1185">Reference proteome</keyword>